<feature type="non-terminal residue" evidence="1">
    <location>
        <position position="48"/>
    </location>
</feature>
<gene>
    <name evidence="1" type="ORF">SPELUC_LOCUS15570</name>
</gene>
<dbReference type="Proteomes" id="UP000789366">
    <property type="component" value="Unassembled WGS sequence"/>
</dbReference>
<dbReference type="EMBL" id="CAJVPW010052087">
    <property type="protein sequence ID" value="CAG8767604.1"/>
    <property type="molecule type" value="Genomic_DNA"/>
</dbReference>
<reference evidence="1" key="1">
    <citation type="submission" date="2021-06" db="EMBL/GenBank/DDBJ databases">
        <authorList>
            <person name="Kallberg Y."/>
            <person name="Tangrot J."/>
            <person name="Rosling A."/>
        </authorList>
    </citation>
    <scope>NUCLEOTIDE SEQUENCE</scope>
    <source>
        <strain evidence="1">28 12/20/2015</strain>
    </source>
</reference>
<protein>
    <submittedName>
        <fullName evidence="1">8414_t:CDS:1</fullName>
    </submittedName>
</protein>
<keyword evidence="2" id="KW-1185">Reference proteome</keyword>
<organism evidence="1 2">
    <name type="scientific">Cetraspora pellucida</name>
    <dbReference type="NCBI Taxonomy" id="1433469"/>
    <lineage>
        <taxon>Eukaryota</taxon>
        <taxon>Fungi</taxon>
        <taxon>Fungi incertae sedis</taxon>
        <taxon>Mucoromycota</taxon>
        <taxon>Glomeromycotina</taxon>
        <taxon>Glomeromycetes</taxon>
        <taxon>Diversisporales</taxon>
        <taxon>Gigasporaceae</taxon>
        <taxon>Cetraspora</taxon>
    </lineage>
</organism>
<feature type="non-terminal residue" evidence="1">
    <location>
        <position position="1"/>
    </location>
</feature>
<comment type="caution">
    <text evidence="1">The sequence shown here is derived from an EMBL/GenBank/DDBJ whole genome shotgun (WGS) entry which is preliminary data.</text>
</comment>
<sequence>YNECKMEWISQNSFQFNSQNRIDLLTLHIYDNAIKECKEERSMKSIRV</sequence>
<accession>A0ACA9QWQ2</accession>
<name>A0ACA9QWQ2_9GLOM</name>
<evidence type="ECO:0000313" key="1">
    <source>
        <dbReference type="EMBL" id="CAG8767604.1"/>
    </source>
</evidence>
<proteinExistence type="predicted"/>
<evidence type="ECO:0000313" key="2">
    <source>
        <dbReference type="Proteomes" id="UP000789366"/>
    </source>
</evidence>